<dbReference type="GO" id="GO:0008138">
    <property type="term" value="F:protein tyrosine/serine/threonine phosphatase activity"/>
    <property type="evidence" value="ECO:0007669"/>
    <property type="project" value="UniProtKB-UniRule"/>
</dbReference>
<dbReference type="InterPro" id="IPR029021">
    <property type="entry name" value="Prot-tyrosine_phosphatase-like"/>
</dbReference>
<proteinExistence type="inferred from homology"/>
<comment type="catalytic activity">
    <reaction evidence="1">
        <text>O-phospho-L-tyrosyl-[protein] + H2O = L-tyrosyl-[protein] + phosphate</text>
        <dbReference type="Rhea" id="RHEA:10684"/>
        <dbReference type="Rhea" id="RHEA-COMP:10136"/>
        <dbReference type="Rhea" id="RHEA-COMP:20101"/>
        <dbReference type="ChEBI" id="CHEBI:15377"/>
        <dbReference type="ChEBI" id="CHEBI:43474"/>
        <dbReference type="ChEBI" id="CHEBI:46858"/>
        <dbReference type="ChEBI" id="CHEBI:61978"/>
        <dbReference type="EC" id="3.1.3.48"/>
    </reaction>
</comment>
<dbReference type="GO" id="GO:0004725">
    <property type="term" value="F:protein tyrosine phosphatase activity"/>
    <property type="evidence" value="ECO:0007669"/>
    <property type="project" value="UniProtKB-EC"/>
</dbReference>
<keyword evidence="1" id="KW-0904">Protein phosphatase</keyword>
<evidence type="ECO:0000313" key="3">
    <source>
        <dbReference type="Proteomes" id="UP000727407"/>
    </source>
</evidence>
<comment type="catalytic activity">
    <reaction evidence="1">
        <text>O-phospho-L-threonyl-[protein] + H2O = L-threonyl-[protein] + phosphate</text>
        <dbReference type="Rhea" id="RHEA:47004"/>
        <dbReference type="Rhea" id="RHEA-COMP:11060"/>
        <dbReference type="Rhea" id="RHEA-COMP:11605"/>
        <dbReference type="ChEBI" id="CHEBI:15377"/>
        <dbReference type="ChEBI" id="CHEBI:30013"/>
        <dbReference type="ChEBI" id="CHEBI:43474"/>
        <dbReference type="ChEBI" id="CHEBI:61977"/>
        <dbReference type="EC" id="3.1.3.16"/>
    </reaction>
</comment>
<evidence type="ECO:0000256" key="1">
    <source>
        <dbReference type="RuleBase" id="RU366038"/>
    </source>
</evidence>
<dbReference type="EC" id="3.1.3.16" evidence="1"/>
<dbReference type="EMBL" id="QNUK01000367">
    <property type="protein sequence ID" value="KAF5894581.1"/>
    <property type="molecule type" value="Genomic_DNA"/>
</dbReference>
<dbReference type="Proteomes" id="UP000727407">
    <property type="component" value="Unassembled WGS sequence"/>
</dbReference>
<dbReference type="EC" id="3.1.3.48" evidence="1"/>
<feature type="non-terminal residue" evidence="2">
    <location>
        <position position="125"/>
    </location>
</feature>
<name>A0A8J4TCZ1_CLAMG</name>
<dbReference type="GO" id="GO:0005737">
    <property type="term" value="C:cytoplasm"/>
    <property type="evidence" value="ECO:0007669"/>
    <property type="project" value="TreeGrafter"/>
</dbReference>
<organism evidence="2 3">
    <name type="scientific">Clarias magur</name>
    <name type="common">Asian catfish</name>
    <name type="synonym">Macropteronotus magur</name>
    <dbReference type="NCBI Taxonomy" id="1594786"/>
    <lineage>
        <taxon>Eukaryota</taxon>
        <taxon>Metazoa</taxon>
        <taxon>Chordata</taxon>
        <taxon>Craniata</taxon>
        <taxon>Vertebrata</taxon>
        <taxon>Euteleostomi</taxon>
        <taxon>Actinopterygii</taxon>
        <taxon>Neopterygii</taxon>
        <taxon>Teleostei</taxon>
        <taxon>Ostariophysi</taxon>
        <taxon>Siluriformes</taxon>
        <taxon>Clariidae</taxon>
        <taxon>Clarias</taxon>
    </lineage>
</organism>
<dbReference type="PRINTS" id="PR01908">
    <property type="entry name" value="ADSPHPHTASE"/>
</dbReference>
<comment type="similarity">
    <text evidence="1">Belongs to the protein-tyrosine phosphatase family. Non-receptor class dual specificity subfamily.</text>
</comment>
<dbReference type="PANTHER" id="PTHR45682">
    <property type="entry name" value="AGAP008228-PA"/>
    <property type="match status" value="1"/>
</dbReference>
<dbReference type="OrthoDB" id="10252009at2759"/>
<dbReference type="InterPro" id="IPR020405">
    <property type="entry name" value="Atypical_DUSP_subfamA"/>
</dbReference>
<keyword evidence="3" id="KW-1185">Reference proteome</keyword>
<dbReference type="Gene3D" id="3.90.190.10">
    <property type="entry name" value="Protein tyrosine phosphatase superfamily"/>
    <property type="match status" value="1"/>
</dbReference>
<comment type="catalytic activity">
    <reaction evidence="1">
        <text>O-phospho-L-seryl-[protein] + H2O = L-seryl-[protein] + phosphate</text>
        <dbReference type="Rhea" id="RHEA:20629"/>
        <dbReference type="Rhea" id="RHEA-COMP:9863"/>
        <dbReference type="Rhea" id="RHEA-COMP:11604"/>
        <dbReference type="ChEBI" id="CHEBI:15377"/>
        <dbReference type="ChEBI" id="CHEBI:29999"/>
        <dbReference type="ChEBI" id="CHEBI:43474"/>
        <dbReference type="ChEBI" id="CHEBI:83421"/>
        <dbReference type="EC" id="3.1.3.16"/>
    </reaction>
</comment>
<gene>
    <name evidence="2" type="ORF">DAT39_015707</name>
</gene>
<dbReference type="GO" id="GO:0033549">
    <property type="term" value="F:MAP kinase phosphatase activity"/>
    <property type="evidence" value="ECO:0007669"/>
    <property type="project" value="TreeGrafter"/>
</dbReference>
<dbReference type="PRINTS" id="PR01909">
    <property type="entry name" value="ADSPHPHTASEA"/>
</dbReference>
<accession>A0A8J4TCZ1</accession>
<evidence type="ECO:0000313" key="2">
    <source>
        <dbReference type="EMBL" id="KAF5894581.1"/>
    </source>
</evidence>
<reference evidence="2" key="1">
    <citation type="submission" date="2020-07" db="EMBL/GenBank/DDBJ databases">
        <title>Clarias magur genome sequencing, assembly and annotation.</title>
        <authorList>
            <person name="Kushwaha B."/>
            <person name="Kumar R."/>
            <person name="Das P."/>
            <person name="Joshi C.G."/>
            <person name="Kumar D."/>
            <person name="Nagpure N.S."/>
            <person name="Pandey M."/>
            <person name="Agarwal S."/>
            <person name="Srivastava S."/>
            <person name="Singh M."/>
            <person name="Sahoo L."/>
            <person name="Jayasankar P."/>
            <person name="Meher P.K."/>
            <person name="Koringa P.G."/>
            <person name="Iquebal M.A."/>
            <person name="Das S.P."/>
            <person name="Bit A."/>
            <person name="Patnaik S."/>
            <person name="Patel N."/>
            <person name="Shah T.M."/>
            <person name="Hinsu A."/>
            <person name="Jena J.K."/>
        </authorList>
    </citation>
    <scope>NUCLEOTIDE SEQUENCE</scope>
    <source>
        <strain evidence="2">CIFAMagur01</strain>
        <tissue evidence="2">Testis</tissue>
    </source>
</reference>
<dbReference type="SUPFAM" id="SSF52799">
    <property type="entry name" value="(Phosphotyrosine protein) phosphatases II"/>
    <property type="match status" value="1"/>
</dbReference>
<dbReference type="AlphaFoldDB" id="A0A8J4TCZ1"/>
<dbReference type="GO" id="GO:0043409">
    <property type="term" value="P:negative regulation of MAPK cascade"/>
    <property type="evidence" value="ECO:0007669"/>
    <property type="project" value="TreeGrafter"/>
</dbReference>
<sequence>MHHRRFSLTDQVGEKGRYETPPTSDLYRLLWINPGSSSHMDEVRPGIYIGDLYAAKDKPMLQALNISHVLNAADGKYNVNTGASYYRGTNIEYLGVEAFDMSNFDISPFFNSAAKFIKTAMSTPG</sequence>
<comment type="function">
    <text evidence="1">Dual specificity phosphatase able to dephosphorylate phosphotyrosine, phosphoserine and phosphothreonine residues, with a preference for phosphotyrosine as a substrate.</text>
</comment>
<comment type="caution">
    <text evidence="2">The sequence shown here is derived from an EMBL/GenBank/DDBJ whole genome shotgun (WGS) entry which is preliminary data.</text>
</comment>
<dbReference type="PANTHER" id="PTHR45682:SF2">
    <property type="entry name" value="DUAL SPECIFICITY PROTEIN PHOSPHATASE"/>
    <property type="match status" value="1"/>
</dbReference>
<dbReference type="GO" id="GO:0004722">
    <property type="term" value="F:protein serine/threonine phosphatase activity"/>
    <property type="evidence" value="ECO:0007669"/>
    <property type="project" value="UniProtKB-EC"/>
</dbReference>
<keyword evidence="1" id="KW-0378">Hydrolase</keyword>
<protein>
    <recommendedName>
        <fullName evidence="1">Dual specificity protein phosphatase</fullName>
        <ecNumber evidence="1">3.1.3.16</ecNumber>
        <ecNumber evidence="1">3.1.3.48</ecNumber>
    </recommendedName>
</protein>